<keyword evidence="2 5" id="KW-0812">Transmembrane</keyword>
<evidence type="ECO:0000256" key="2">
    <source>
        <dbReference type="ARBA" id="ARBA00022692"/>
    </source>
</evidence>
<dbReference type="EMBL" id="JADGJH010004739">
    <property type="protein sequence ID" value="KAJ3084484.1"/>
    <property type="molecule type" value="Genomic_DNA"/>
</dbReference>
<name>A0AAD5SM15_9FUNG</name>
<dbReference type="PROSITE" id="PS50259">
    <property type="entry name" value="G_PROTEIN_RECEP_F3_4"/>
    <property type="match status" value="1"/>
</dbReference>
<evidence type="ECO:0000256" key="5">
    <source>
        <dbReference type="SAM" id="Phobius"/>
    </source>
</evidence>
<sequence length="143" mass="15468">SNIPPPDGLIVWIEVCASTLSKITIVSLSGIGTLLSVSAIGYLFKHKSNPMIRASSVPHCTFAIFGIMVGYGSAILYALNPSEITCRYRESLLLIGSLILSTNLVCKNVVLAILYGSKEKILQPYRLVQKFQLVAVVISVINT</sequence>
<evidence type="ECO:0000259" key="6">
    <source>
        <dbReference type="PROSITE" id="PS50259"/>
    </source>
</evidence>
<evidence type="ECO:0000256" key="1">
    <source>
        <dbReference type="ARBA" id="ARBA00004141"/>
    </source>
</evidence>
<dbReference type="AlphaFoldDB" id="A0AAD5SM15"/>
<feature type="transmembrane region" description="Helical" evidence="5">
    <location>
        <begin position="56"/>
        <end position="79"/>
    </location>
</feature>
<dbReference type="GO" id="GO:0016020">
    <property type="term" value="C:membrane"/>
    <property type="evidence" value="ECO:0007669"/>
    <property type="project" value="UniProtKB-SubCell"/>
</dbReference>
<comment type="caution">
    <text evidence="7">The sequence shown here is derived from an EMBL/GenBank/DDBJ whole genome shotgun (WGS) entry which is preliminary data.</text>
</comment>
<accession>A0AAD5SM15</accession>
<feature type="transmembrane region" description="Helical" evidence="5">
    <location>
        <begin position="20"/>
        <end position="44"/>
    </location>
</feature>
<gene>
    <name evidence="7" type="ORF">HK100_009285</name>
</gene>
<evidence type="ECO:0000313" key="7">
    <source>
        <dbReference type="EMBL" id="KAJ3084484.1"/>
    </source>
</evidence>
<dbReference type="Pfam" id="PF00003">
    <property type="entry name" value="7tm_3"/>
    <property type="match status" value="1"/>
</dbReference>
<reference evidence="7" key="1">
    <citation type="submission" date="2020-05" db="EMBL/GenBank/DDBJ databases">
        <title>Phylogenomic resolution of chytrid fungi.</title>
        <authorList>
            <person name="Stajich J.E."/>
            <person name="Amses K."/>
            <person name="Simmons R."/>
            <person name="Seto K."/>
            <person name="Myers J."/>
            <person name="Bonds A."/>
            <person name="Quandt C.A."/>
            <person name="Barry K."/>
            <person name="Liu P."/>
            <person name="Grigoriev I."/>
            <person name="Longcore J.E."/>
            <person name="James T.Y."/>
        </authorList>
    </citation>
    <scope>NUCLEOTIDE SEQUENCE</scope>
    <source>
        <strain evidence="7">JEL0513</strain>
    </source>
</reference>
<protein>
    <recommendedName>
        <fullName evidence="6">G-protein coupled receptors family 3 profile domain-containing protein</fullName>
    </recommendedName>
</protein>
<organism evidence="7 8">
    <name type="scientific">Physocladia obscura</name>
    <dbReference type="NCBI Taxonomy" id="109957"/>
    <lineage>
        <taxon>Eukaryota</taxon>
        <taxon>Fungi</taxon>
        <taxon>Fungi incertae sedis</taxon>
        <taxon>Chytridiomycota</taxon>
        <taxon>Chytridiomycota incertae sedis</taxon>
        <taxon>Chytridiomycetes</taxon>
        <taxon>Chytridiales</taxon>
        <taxon>Chytriomycetaceae</taxon>
        <taxon>Physocladia</taxon>
    </lineage>
</organism>
<keyword evidence="3 5" id="KW-1133">Transmembrane helix</keyword>
<evidence type="ECO:0000313" key="8">
    <source>
        <dbReference type="Proteomes" id="UP001211907"/>
    </source>
</evidence>
<feature type="non-terminal residue" evidence="7">
    <location>
        <position position="143"/>
    </location>
</feature>
<keyword evidence="4 5" id="KW-0472">Membrane</keyword>
<evidence type="ECO:0000256" key="3">
    <source>
        <dbReference type="ARBA" id="ARBA00022989"/>
    </source>
</evidence>
<dbReference type="GO" id="GO:0004930">
    <property type="term" value="F:G protein-coupled receptor activity"/>
    <property type="evidence" value="ECO:0007669"/>
    <property type="project" value="InterPro"/>
</dbReference>
<dbReference type="InterPro" id="IPR017978">
    <property type="entry name" value="GPCR_3_C"/>
</dbReference>
<feature type="transmembrane region" description="Helical" evidence="5">
    <location>
        <begin position="91"/>
        <end position="116"/>
    </location>
</feature>
<comment type="subcellular location">
    <subcellularLocation>
        <location evidence="1">Membrane</location>
        <topology evidence="1">Multi-pass membrane protein</topology>
    </subcellularLocation>
</comment>
<proteinExistence type="predicted"/>
<evidence type="ECO:0000256" key="4">
    <source>
        <dbReference type="ARBA" id="ARBA00023136"/>
    </source>
</evidence>
<keyword evidence="8" id="KW-1185">Reference proteome</keyword>
<feature type="domain" description="G-protein coupled receptors family 3 profile" evidence="6">
    <location>
        <begin position="21"/>
        <end position="115"/>
    </location>
</feature>
<feature type="non-terminal residue" evidence="7">
    <location>
        <position position="1"/>
    </location>
</feature>
<dbReference type="Proteomes" id="UP001211907">
    <property type="component" value="Unassembled WGS sequence"/>
</dbReference>